<dbReference type="Proteomes" id="UP000230709">
    <property type="component" value="Chromosome"/>
</dbReference>
<evidence type="ECO:0000313" key="3">
    <source>
        <dbReference type="Proteomes" id="UP000230709"/>
    </source>
</evidence>
<accession>A0A2D2CYC0</accession>
<sequence>MLLPAPAGARIIAAPSFDPSRHVTLDAPAGASIAEIVALALPCASSDLLANVRVAIGAEIIERERWETERPPAGDIVLIRVLPGNSGTLRTALSLAVTVAAFAAGQFWLGPALASSSLGASLGLTQATAASLASGLAIGASQALLNALVPLRSSSSTTSGDTSPSYAATGWRNTNNLGGFFPDVLGEIRFSPPYAALPYTEVVNGQTYLICAFLFGYGPLEIPEDQLRIGDTPISKYAEVELEIREGYADDEPITLYPQQVAQEDFNISLKKSYSDQFGAATRSTASDVAESEIVVTFTNGLFHMRTDVSGGKSTTYAKPFAVQFRISERKAGVDDWSEVEVWTVPDVRFSGFQASRRWPHPERGDWQVKCERLTPDWDDYSTGSQDQIVSAATWTTLRSFRPEYPFNFTHPMALVVARVRGTDQLNSVLDTLNGLVRRICWDWDAESGQWVKRATRNPASLYRYALQRSSALYPMEDEDIDLEWLETQFHPFCAANGLTYDRVHDFEQTEQEMYDDICAAGRALSRDDGAKWTGFIDRPQEIVYHHVSARNASEFSFERPYVIQPDAFGVDFLDSTNDYKAAKRIVPWPGFVGEPQNIESIELPGVTHPDNIWLEARKKQYEAIYRPDSITMMQDGEALMAARGDLCHVNYPLLHASNQSLRVKAVNGAAVVLDDRVEMEAGKSYAIRIRQLASVEGAEDQSILRSVMTVPGDQDAVIVTGSGTMPAPGDLIFFGEAEYVSERVLLHSAEGTDSLGARVTFIPYAPEIFTALAAEVPPPWNGRIGAEISAPSTAPGLPAIGLLRSGLEAGDEPPWQLFVPLTITVAGAKTARVEVQHRLLGASDWSDWASVITSPGNVLLDFDDLDQVQIRVRAIGAGVSPLASDWTAIVEHIVALNDQVERDYGDIDEAADIFDDYGAITSAVGQTADWGAIE</sequence>
<dbReference type="KEGG" id="mtw:CQW49_07355"/>
<protein>
    <submittedName>
        <fullName evidence="2">Phage tail protein</fullName>
    </submittedName>
</protein>
<dbReference type="STRING" id="595536.GCA_000178815_03684"/>
<name>A0A2D2CYC0_METT3</name>
<gene>
    <name evidence="2" type="ORF">CQW49_07355</name>
</gene>
<feature type="domain" description="Tip attachment protein J HDII-ins2" evidence="1">
    <location>
        <begin position="280"/>
        <end position="400"/>
    </location>
</feature>
<dbReference type="InterPro" id="IPR055385">
    <property type="entry name" value="GpJ_HDII-ins2"/>
</dbReference>
<proteinExistence type="predicted"/>
<organism evidence="2 3">
    <name type="scientific">Methylosinus trichosporium (strain ATCC 35070 / NCIMB 11131 / UNIQEM 75 / OB3b)</name>
    <dbReference type="NCBI Taxonomy" id="595536"/>
    <lineage>
        <taxon>Bacteria</taxon>
        <taxon>Pseudomonadati</taxon>
        <taxon>Pseudomonadota</taxon>
        <taxon>Alphaproteobacteria</taxon>
        <taxon>Hyphomicrobiales</taxon>
        <taxon>Methylocystaceae</taxon>
        <taxon>Methylosinus</taxon>
    </lineage>
</organism>
<dbReference type="AlphaFoldDB" id="A0A2D2CYC0"/>
<keyword evidence="3" id="KW-1185">Reference proteome</keyword>
<reference evidence="3" key="1">
    <citation type="submission" date="2017-10" db="EMBL/GenBank/DDBJ databases">
        <title>Completed PacBio SMRT sequence of Methylosinus trichosporium OB3b reveals presence of a third large plasmid.</title>
        <authorList>
            <person name="Charles T.C."/>
            <person name="Lynch M.D.J."/>
            <person name="Heil J.R."/>
            <person name="Cheng J."/>
        </authorList>
    </citation>
    <scope>NUCLEOTIDE SEQUENCE [LARGE SCALE GENOMIC DNA]</scope>
    <source>
        <strain evidence="3">OB3b</strain>
    </source>
</reference>
<dbReference type="RefSeq" id="WP_003612652.1">
    <property type="nucleotide sequence ID" value="NZ_ADVE02000001.1"/>
</dbReference>
<evidence type="ECO:0000313" key="2">
    <source>
        <dbReference type="EMBL" id="ATQ67727.1"/>
    </source>
</evidence>
<dbReference type="Pfam" id="PF24801">
    <property type="entry name" value="FNIII-A_GpJ"/>
    <property type="match status" value="1"/>
</dbReference>
<evidence type="ECO:0000259" key="1">
    <source>
        <dbReference type="Pfam" id="PF24801"/>
    </source>
</evidence>
<dbReference type="EMBL" id="CP023737">
    <property type="protein sequence ID" value="ATQ67727.1"/>
    <property type="molecule type" value="Genomic_DNA"/>
</dbReference>